<feature type="compositionally biased region" description="Polar residues" evidence="1">
    <location>
        <begin position="123"/>
        <end position="145"/>
    </location>
</feature>
<keyword evidence="2" id="KW-0472">Membrane</keyword>
<comment type="caution">
    <text evidence="3">The sequence shown here is derived from an EMBL/GenBank/DDBJ whole genome shotgun (WGS) entry which is preliminary data.</text>
</comment>
<protein>
    <submittedName>
        <fullName evidence="3">Uncharacterized protein</fullName>
    </submittedName>
</protein>
<feature type="compositionally biased region" description="Polar residues" evidence="1">
    <location>
        <begin position="186"/>
        <end position="200"/>
    </location>
</feature>
<feature type="compositionally biased region" description="Polar residues" evidence="1">
    <location>
        <begin position="75"/>
        <end position="88"/>
    </location>
</feature>
<feature type="region of interest" description="Disordered" evidence="1">
    <location>
        <begin position="1"/>
        <end position="31"/>
    </location>
</feature>
<organism evidence="3 4">
    <name type="scientific">Calycina marina</name>
    <dbReference type="NCBI Taxonomy" id="1763456"/>
    <lineage>
        <taxon>Eukaryota</taxon>
        <taxon>Fungi</taxon>
        <taxon>Dikarya</taxon>
        <taxon>Ascomycota</taxon>
        <taxon>Pezizomycotina</taxon>
        <taxon>Leotiomycetes</taxon>
        <taxon>Helotiales</taxon>
        <taxon>Pezizellaceae</taxon>
        <taxon>Calycina</taxon>
    </lineage>
</organism>
<gene>
    <name evidence="3" type="ORF">BJ878DRAFT_144654</name>
</gene>
<sequence length="738" mass="80798">MPRSDNLYSGETEPELDEDTESFTDAFSPTDGYFTQGITANVLVPDPTTNLDRKETEDKVLVLGADRGTGRAAGSSVTGSSRNGASASSLAQLYPSQAIHASPQQPYDNTPLPTPLAIYNSNAPISPLRSTTPFSPRSNISTSSRASRRSDLAQSEHTPLMGAPPPAYISSPIEPLQQERCYNTFYQGRPNTDTSSNQSMGRPEYARQDERTEDRTPLYKGSPRQRTCANTMRELIRKILFAALVVAVFVTILMSTLNITYSNGRHKVMPPTLPGDSSTHCDYATYDQPVDPIKFELGQGQDLSILQTVYDEDTTHLGEGDHILPRGEIHIRRTPKGSALSPYFTFNIKTSDLSLAVLIFWDGNARQLKISTPQRSHIKLPGPHCISIEVTAWLPENAQFKDLAVQSITLATRVFDDTSLTLSGGANIYTVSGAIHFPEYTQTELLLIELLSYQFNSRRINVETISGKIDGSFPLYDLLKVQSRSGSITIGVIPQKADPDHPTEAILDINTTCGSINAHFPTIQAQGEAYSPPIRDYITRVETTSGGISGNYYQGSESYFYTMSGKISGYLFPIISSDPFSVSTLTTTTTTGSTSIVIASPIFYDPSSLRYKEPRKVPPFVPIRDDDPYLVFPPKTEGRLPNSIVAPPTEDVVWKNLEAQHQSKSGSITVRYPPAWVGTLSTSTISGKLVIKGKDLRFVRNSNGWGYKEATAIKGVKKEGEGSAVLIKNISGALEFSV</sequence>
<feature type="region of interest" description="Disordered" evidence="1">
    <location>
        <begin position="186"/>
        <end position="225"/>
    </location>
</feature>
<keyword evidence="2" id="KW-0812">Transmembrane</keyword>
<dbReference type="Proteomes" id="UP000887226">
    <property type="component" value="Unassembled WGS sequence"/>
</dbReference>
<evidence type="ECO:0000313" key="3">
    <source>
        <dbReference type="EMBL" id="KAG9242922.1"/>
    </source>
</evidence>
<feature type="compositionally biased region" description="Acidic residues" evidence="1">
    <location>
        <begin position="12"/>
        <end position="22"/>
    </location>
</feature>
<keyword evidence="2" id="KW-1133">Transmembrane helix</keyword>
<feature type="region of interest" description="Disordered" evidence="1">
    <location>
        <begin position="62"/>
        <end position="88"/>
    </location>
</feature>
<dbReference type="EMBL" id="MU254022">
    <property type="protein sequence ID" value="KAG9242922.1"/>
    <property type="molecule type" value="Genomic_DNA"/>
</dbReference>
<name>A0A9P8CDN4_9HELO</name>
<proteinExistence type="predicted"/>
<feature type="transmembrane region" description="Helical" evidence="2">
    <location>
        <begin position="239"/>
        <end position="261"/>
    </location>
</feature>
<dbReference type="OrthoDB" id="3539644at2759"/>
<feature type="region of interest" description="Disordered" evidence="1">
    <location>
        <begin position="123"/>
        <end position="171"/>
    </location>
</feature>
<feature type="compositionally biased region" description="Basic and acidic residues" evidence="1">
    <location>
        <begin position="204"/>
        <end position="217"/>
    </location>
</feature>
<evidence type="ECO:0000313" key="4">
    <source>
        <dbReference type="Proteomes" id="UP000887226"/>
    </source>
</evidence>
<evidence type="ECO:0000256" key="2">
    <source>
        <dbReference type="SAM" id="Phobius"/>
    </source>
</evidence>
<accession>A0A9P8CDN4</accession>
<reference evidence="3" key="1">
    <citation type="journal article" date="2021" name="IMA Fungus">
        <title>Genomic characterization of three marine fungi, including Emericellopsis atlantica sp. nov. with signatures of a generalist lifestyle and marine biomass degradation.</title>
        <authorList>
            <person name="Hagestad O.C."/>
            <person name="Hou L."/>
            <person name="Andersen J.H."/>
            <person name="Hansen E.H."/>
            <person name="Altermark B."/>
            <person name="Li C."/>
            <person name="Kuhnert E."/>
            <person name="Cox R.J."/>
            <person name="Crous P.W."/>
            <person name="Spatafora J.W."/>
            <person name="Lail K."/>
            <person name="Amirebrahimi M."/>
            <person name="Lipzen A."/>
            <person name="Pangilinan J."/>
            <person name="Andreopoulos W."/>
            <person name="Hayes R.D."/>
            <person name="Ng V."/>
            <person name="Grigoriev I.V."/>
            <person name="Jackson S.A."/>
            <person name="Sutton T.D.S."/>
            <person name="Dobson A.D.W."/>
            <person name="Rama T."/>
        </authorList>
    </citation>
    <scope>NUCLEOTIDE SEQUENCE</scope>
    <source>
        <strain evidence="3">TRa3180A</strain>
    </source>
</reference>
<keyword evidence="4" id="KW-1185">Reference proteome</keyword>
<evidence type="ECO:0000256" key="1">
    <source>
        <dbReference type="SAM" id="MobiDB-lite"/>
    </source>
</evidence>
<dbReference type="AlphaFoldDB" id="A0A9P8CDN4"/>